<feature type="transmembrane region" description="Helical" evidence="1">
    <location>
        <begin position="30"/>
        <end position="50"/>
    </location>
</feature>
<evidence type="ECO:0000313" key="3">
    <source>
        <dbReference type="EMBL" id="MFC4593473.1"/>
    </source>
</evidence>
<dbReference type="Proteomes" id="UP001595957">
    <property type="component" value="Unassembled WGS sequence"/>
</dbReference>
<proteinExistence type="predicted"/>
<feature type="transmembrane region" description="Helical" evidence="1">
    <location>
        <begin position="6"/>
        <end position="23"/>
    </location>
</feature>
<feature type="domain" description="CBU-0592-like" evidence="2">
    <location>
        <begin position="7"/>
        <end position="79"/>
    </location>
</feature>
<protein>
    <recommendedName>
        <fullName evidence="2">CBU-0592-like domain-containing protein</fullName>
    </recommendedName>
</protein>
<dbReference type="Pfam" id="PF26604">
    <property type="entry name" value="CBU_0592"/>
    <property type="match status" value="1"/>
</dbReference>
<feature type="transmembrane region" description="Helical" evidence="1">
    <location>
        <begin position="56"/>
        <end position="73"/>
    </location>
</feature>
<name>A0ABV9EX45_9SPHN</name>
<gene>
    <name evidence="3" type="ORF">ACFO3E_04600</name>
</gene>
<dbReference type="RefSeq" id="WP_066523882.1">
    <property type="nucleotide sequence ID" value="NZ_JBHSFZ010000006.1"/>
</dbReference>
<comment type="caution">
    <text evidence="3">The sequence shown here is derived from an EMBL/GenBank/DDBJ whole genome shotgun (WGS) entry which is preliminary data.</text>
</comment>
<organism evidence="3 4">
    <name type="scientific">Sphingobium tyrosinilyticum</name>
    <dbReference type="NCBI Taxonomy" id="2715436"/>
    <lineage>
        <taxon>Bacteria</taxon>
        <taxon>Pseudomonadati</taxon>
        <taxon>Pseudomonadota</taxon>
        <taxon>Alphaproteobacteria</taxon>
        <taxon>Sphingomonadales</taxon>
        <taxon>Sphingomonadaceae</taxon>
        <taxon>Sphingobium</taxon>
    </lineage>
</organism>
<sequence>MTFDPANVIGLSGSGLMVIAYAYSNMAKQLNFTFFNLLNLIGSLLLIYSLTVHFNVASMALEVVWAVIALIGLDKALRKGKAS</sequence>
<dbReference type="EMBL" id="JBHSFZ010000006">
    <property type="protein sequence ID" value="MFC4593473.1"/>
    <property type="molecule type" value="Genomic_DNA"/>
</dbReference>
<dbReference type="NCBIfam" id="NF047864">
    <property type="entry name" value="CBU_0592_membra"/>
    <property type="match status" value="1"/>
</dbReference>
<evidence type="ECO:0000259" key="2">
    <source>
        <dbReference type="Pfam" id="PF26604"/>
    </source>
</evidence>
<keyword evidence="1" id="KW-0472">Membrane</keyword>
<keyword evidence="1" id="KW-0812">Transmembrane</keyword>
<dbReference type="InterPro" id="IPR058058">
    <property type="entry name" value="CBU_0592-like"/>
</dbReference>
<reference evidence="4" key="1">
    <citation type="journal article" date="2019" name="Int. J. Syst. Evol. Microbiol.">
        <title>The Global Catalogue of Microorganisms (GCM) 10K type strain sequencing project: providing services to taxonomists for standard genome sequencing and annotation.</title>
        <authorList>
            <consortium name="The Broad Institute Genomics Platform"/>
            <consortium name="The Broad Institute Genome Sequencing Center for Infectious Disease"/>
            <person name="Wu L."/>
            <person name="Ma J."/>
        </authorList>
    </citation>
    <scope>NUCLEOTIDE SEQUENCE [LARGE SCALE GENOMIC DNA]</scope>
    <source>
        <strain evidence="4">NBRC 103632</strain>
    </source>
</reference>
<accession>A0ABV9EX45</accession>
<keyword evidence="4" id="KW-1185">Reference proteome</keyword>
<evidence type="ECO:0000313" key="4">
    <source>
        <dbReference type="Proteomes" id="UP001595957"/>
    </source>
</evidence>
<evidence type="ECO:0000256" key="1">
    <source>
        <dbReference type="SAM" id="Phobius"/>
    </source>
</evidence>
<keyword evidence="1" id="KW-1133">Transmembrane helix</keyword>